<reference evidence="4" key="1">
    <citation type="journal article" date="2014" name="Int. J. Syst. Evol. Microbiol.">
        <title>Complete genome sequence of Corynebacterium casei LMG S-19264T (=DSM 44701T), isolated from a smear-ripened cheese.</title>
        <authorList>
            <consortium name="US DOE Joint Genome Institute (JGI-PGF)"/>
            <person name="Walter F."/>
            <person name="Albersmeier A."/>
            <person name="Kalinowski J."/>
            <person name="Ruckert C."/>
        </authorList>
    </citation>
    <scope>NUCLEOTIDE SEQUENCE</scope>
    <source>
        <strain evidence="4">JCM 14265</strain>
    </source>
</reference>
<feature type="region of interest" description="Disordered" evidence="1">
    <location>
        <begin position="202"/>
        <end position="236"/>
    </location>
</feature>
<feature type="compositionally biased region" description="Low complexity" evidence="1">
    <location>
        <begin position="281"/>
        <end position="306"/>
    </location>
</feature>
<evidence type="ECO:0000313" key="7">
    <source>
        <dbReference type="Proteomes" id="UP001567571"/>
    </source>
</evidence>
<protein>
    <submittedName>
        <fullName evidence="4">Uncharacterized protein</fullName>
    </submittedName>
</protein>
<evidence type="ECO:0000259" key="3">
    <source>
        <dbReference type="Pfam" id="PF24036"/>
    </source>
</evidence>
<dbReference type="Pfam" id="PF24034">
    <property type="entry name" value="DUF7343"/>
    <property type="match status" value="1"/>
</dbReference>
<feature type="compositionally biased region" description="Acidic residues" evidence="1">
    <location>
        <begin position="309"/>
        <end position="320"/>
    </location>
</feature>
<dbReference type="EMBL" id="JBEDNW010000003">
    <property type="protein sequence ID" value="MEZ3167073.1"/>
    <property type="molecule type" value="Genomic_DNA"/>
</dbReference>
<name>A0AAV3SV17_9EURY</name>
<evidence type="ECO:0000256" key="1">
    <source>
        <dbReference type="SAM" id="MobiDB-lite"/>
    </source>
</evidence>
<evidence type="ECO:0000259" key="2">
    <source>
        <dbReference type="Pfam" id="PF24034"/>
    </source>
</evidence>
<dbReference type="InterPro" id="IPR036390">
    <property type="entry name" value="WH_DNA-bd_sf"/>
</dbReference>
<dbReference type="Proteomes" id="UP001567571">
    <property type="component" value="Unassembled WGS sequence"/>
</dbReference>
<feature type="domain" description="DUF7345" evidence="3">
    <location>
        <begin position="52"/>
        <end position="181"/>
    </location>
</feature>
<sequence length="391" mass="41081">MKRRGRTAGSIAALLLAVCCVAALGVAVPAGAQSVVVPQTDDQPAPDNTITRIDLAADGSATWEITLRTRLENDSDVAEYERFQERFRSNSSRYLDPFSERMSGVVAAANGSSAREMRATDFEADTAIQEVPRRWGVVRFRFTWTGFAAVDGDAVVAGDVFAGGFFISADDALAVSVPDGYAVESVSPEPDDVGDGVVEWRGREDFDDGRPSVRAVPATGGAGDAGVNGADRGSDSGGIESAPLPAALALVFGAVALLAYAVRTGRLGLGDERTDREGDPAATDRNGAADDAGGAATAAETDSTAAELVTDDGSDGVDPELLTDEDRVRRALRERGGRMKQSDVVEAFGWSKSKTSRVLSRMADAGEVKKLRIGRENVIDLADCDDPTDED</sequence>
<gene>
    <name evidence="5" type="ORF">ABNG02_07020</name>
    <name evidence="4" type="ORF">GCM10008994_24140</name>
</gene>
<reference evidence="5 7" key="3">
    <citation type="submission" date="2024-06" db="EMBL/GenBank/DDBJ databases">
        <title>Halorubrum miltondacostae sp. nov., a potential PHA producer isolated from an inland solar saltern in Rio Maior, Portugal.</title>
        <authorList>
            <person name="Albuquerque L."/>
            <person name="Viver T."/>
            <person name="Barroso C."/>
            <person name="Claudino R."/>
            <person name="Galvan M."/>
            <person name="Simoes G."/>
            <person name="Lobo Da Cunha A."/>
            <person name="Egas C."/>
        </authorList>
    </citation>
    <scope>NUCLEOTIDE SEQUENCE [LARGE SCALE GENOMIC DNA]</scope>
    <source>
        <strain evidence="5 7">DSM 18646</strain>
    </source>
</reference>
<feature type="region of interest" description="Disordered" evidence="1">
    <location>
        <begin position="269"/>
        <end position="320"/>
    </location>
</feature>
<accession>A0AAV3SV17</accession>
<dbReference type="InterPro" id="IPR055769">
    <property type="entry name" value="DUF7345"/>
</dbReference>
<organism evidence="4 6">
    <name type="scientific">Halorubrum ejinorense</name>
    <dbReference type="NCBI Taxonomy" id="425309"/>
    <lineage>
        <taxon>Archaea</taxon>
        <taxon>Methanobacteriati</taxon>
        <taxon>Methanobacteriota</taxon>
        <taxon>Stenosarchaea group</taxon>
        <taxon>Halobacteria</taxon>
        <taxon>Halobacteriales</taxon>
        <taxon>Haloferacaceae</taxon>
        <taxon>Halorubrum</taxon>
    </lineage>
</organism>
<evidence type="ECO:0000313" key="6">
    <source>
        <dbReference type="Proteomes" id="UP001501425"/>
    </source>
</evidence>
<dbReference type="Pfam" id="PF24036">
    <property type="entry name" value="DUF7345"/>
    <property type="match status" value="1"/>
</dbReference>
<dbReference type="InterPro" id="IPR055767">
    <property type="entry name" value="DUF7343"/>
</dbReference>
<reference evidence="4" key="2">
    <citation type="submission" date="2023-12" db="EMBL/GenBank/DDBJ databases">
        <authorList>
            <person name="Sun Q."/>
            <person name="Inoue M."/>
        </authorList>
    </citation>
    <scope>NUCLEOTIDE SEQUENCE</scope>
    <source>
        <strain evidence="4">JCM 14265</strain>
    </source>
</reference>
<evidence type="ECO:0000313" key="4">
    <source>
        <dbReference type="EMBL" id="GAA0548393.1"/>
    </source>
</evidence>
<dbReference type="EMBL" id="BAAADQ010000013">
    <property type="protein sequence ID" value="GAA0548393.1"/>
    <property type="molecule type" value="Genomic_DNA"/>
</dbReference>
<dbReference type="SUPFAM" id="SSF46785">
    <property type="entry name" value="Winged helix' DNA-binding domain"/>
    <property type="match status" value="1"/>
</dbReference>
<dbReference type="AlphaFoldDB" id="A0AAV3SV17"/>
<feature type="domain" description="DUF7343" evidence="2">
    <location>
        <begin position="321"/>
        <end position="381"/>
    </location>
</feature>
<evidence type="ECO:0000313" key="5">
    <source>
        <dbReference type="EMBL" id="MEZ3167073.1"/>
    </source>
</evidence>
<feature type="compositionally biased region" description="Basic and acidic residues" evidence="1">
    <location>
        <begin position="202"/>
        <end position="211"/>
    </location>
</feature>
<dbReference type="Proteomes" id="UP001501425">
    <property type="component" value="Unassembled WGS sequence"/>
</dbReference>
<feature type="compositionally biased region" description="Basic and acidic residues" evidence="1">
    <location>
        <begin position="269"/>
        <end position="279"/>
    </location>
</feature>
<dbReference type="RefSeq" id="WP_343779390.1">
    <property type="nucleotide sequence ID" value="NZ_BAAADQ010000013.1"/>
</dbReference>
<comment type="caution">
    <text evidence="4">The sequence shown here is derived from an EMBL/GenBank/DDBJ whole genome shotgun (WGS) entry which is preliminary data.</text>
</comment>
<proteinExistence type="predicted"/>
<keyword evidence="7" id="KW-1185">Reference proteome</keyword>